<dbReference type="EMBL" id="JACHHZ010000003">
    <property type="protein sequence ID" value="MBB6094009.1"/>
    <property type="molecule type" value="Genomic_DNA"/>
</dbReference>
<comment type="caution">
    <text evidence="6">The sequence shown here is derived from an EMBL/GenBank/DDBJ whole genome shotgun (WGS) entry which is preliminary data.</text>
</comment>
<name>A0A841HNV5_9GAMM</name>
<keyword evidence="3" id="KW-0804">Transcription</keyword>
<dbReference type="InterPro" id="IPR050109">
    <property type="entry name" value="HTH-type_TetR-like_transc_reg"/>
</dbReference>
<reference evidence="6 7" key="1">
    <citation type="submission" date="2020-08" db="EMBL/GenBank/DDBJ databases">
        <title>Genomic Encyclopedia of Type Strains, Phase IV (KMG-IV): sequencing the most valuable type-strain genomes for metagenomic binning, comparative biology and taxonomic classification.</title>
        <authorList>
            <person name="Goeker M."/>
        </authorList>
    </citation>
    <scope>NUCLEOTIDE SEQUENCE [LARGE SCALE GENOMIC DNA]</scope>
    <source>
        <strain evidence="6 7">DSM 26723</strain>
    </source>
</reference>
<gene>
    <name evidence="6" type="ORF">HNQ60_002890</name>
</gene>
<keyword evidence="2 4" id="KW-0238">DNA-binding</keyword>
<dbReference type="AlphaFoldDB" id="A0A841HNV5"/>
<dbReference type="PANTHER" id="PTHR30055:SF234">
    <property type="entry name" value="HTH-TYPE TRANSCRIPTIONAL REGULATOR BETI"/>
    <property type="match status" value="1"/>
</dbReference>
<evidence type="ECO:0000313" key="6">
    <source>
        <dbReference type="EMBL" id="MBB6094009.1"/>
    </source>
</evidence>
<dbReference type="SUPFAM" id="SSF46689">
    <property type="entry name" value="Homeodomain-like"/>
    <property type="match status" value="1"/>
</dbReference>
<dbReference type="RefSeq" id="WP_184332896.1">
    <property type="nucleotide sequence ID" value="NZ_JACHHZ010000003.1"/>
</dbReference>
<dbReference type="InterPro" id="IPR009057">
    <property type="entry name" value="Homeodomain-like_sf"/>
</dbReference>
<dbReference type="Gene3D" id="1.10.357.10">
    <property type="entry name" value="Tetracycline Repressor, domain 2"/>
    <property type="match status" value="1"/>
</dbReference>
<proteinExistence type="predicted"/>
<feature type="domain" description="HTH tetR-type" evidence="5">
    <location>
        <begin position="22"/>
        <end position="82"/>
    </location>
</feature>
<evidence type="ECO:0000256" key="4">
    <source>
        <dbReference type="PROSITE-ProRule" id="PRU00335"/>
    </source>
</evidence>
<protein>
    <submittedName>
        <fullName evidence="6">AcrR family transcriptional regulator</fullName>
    </submittedName>
</protein>
<evidence type="ECO:0000259" key="5">
    <source>
        <dbReference type="PROSITE" id="PS50977"/>
    </source>
</evidence>
<keyword evidence="1" id="KW-0805">Transcription regulation</keyword>
<organism evidence="6 7">
    <name type="scientific">Povalibacter uvarum</name>
    <dbReference type="NCBI Taxonomy" id="732238"/>
    <lineage>
        <taxon>Bacteria</taxon>
        <taxon>Pseudomonadati</taxon>
        <taxon>Pseudomonadota</taxon>
        <taxon>Gammaproteobacteria</taxon>
        <taxon>Steroidobacterales</taxon>
        <taxon>Steroidobacteraceae</taxon>
        <taxon>Povalibacter</taxon>
    </lineage>
</organism>
<evidence type="ECO:0000256" key="1">
    <source>
        <dbReference type="ARBA" id="ARBA00023015"/>
    </source>
</evidence>
<dbReference type="GO" id="GO:0000976">
    <property type="term" value="F:transcription cis-regulatory region binding"/>
    <property type="evidence" value="ECO:0007669"/>
    <property type="project" value="TreeGrafter"/>
</dbReference>
<dbReference type="InterPro" id="IPR001647">
    <property type="entry name" value="HTH_TetR"/>
</dbReference>
<feature type="DNA-binding region" description="H-T-H motif" evidence="4">
    <location>
        <begin position="45"/>
        <end position="64"/>
    </location>
</feature>
<dbReference type="PRINTS" id="PR00455">
    <property type="entry name" value="HTHTETR"/>
</dbReference>
<evidence type="ECO:0000256" key="2">
    <source>
        <dbReference type="ARBA" id="ARBA00023125"/>
    </source>
</evidence>
<dbReference type="GO" id="GO:0003700">
    <property type="term" value="F:DNA-binding transcription factor activity"/>
    <property type="evidence" value="ECO:0007669"/>
    <property type="project" value="TreeGrafter"/>
</dbReference>
<dbReference type="Proteomes" id="UP000588068">
    <property type="component" value="Unassembled WGS sequence"/>
</dbReference>
<dbReference type="PROSITE" id="PS50977">
    <property type="entry name" value="HTH_TETR_2"/>
    <property type="match status" value="1"/>
</dbReference>
<evidence type="ECO:0000313" key="7">
    <source>
        <dbReference type="Proteomes" id="UP000588068"/>
    </source>
</evidence>
<accession>A0A841HNV5</accession>
<dbReference type="PANTHER" id="PTHR30055">
    <property type="entry name" value="HTH-TYPE TRANSCRIPTIONAL REGULATOR RUTR"/>
    <property type="match status" value="1"/>
</dbReference>
<keyword evidence="7" id="KW-1185">Reference proteome</keyword>
<sequence length="214" mass="23997">MPRTQTLKQEPKTQKGKRLAPELRRAQMLEAAARMVVEQGYLPLPIEQLARAAGASKALIYAYFPTQYALFNALLDREIQSLALAGFDTASRVNELDQAAVLCAMMYHEHVARSGPLLHILMTDLYMKERIEPRLLEMRDEVMRRLLKLASESLPLNEAEIYAAVEMMSAIPEESGRLVFHGELDPTTARQICHGLITSSLKALRAPDGVRIPD</sequence>
<evidence type="ECO:0000256" key="3">
    <source>
        <dbReference type="ARBA" id="ARBA00023163"/>
    </source>
</evidence>
<dbReference type="Pfam" id="PF00440">
    <property type="entry name" value="TetR_N"/>
    <property type="match status" value="1"/>
</dbReference>